<proteinExistence type="predicted"/>
<name>A0A7X0FSB7_9MICO</name>
<sequence length="136" mass="14722">METGTGEAVTRRRGTALRTIGIVVAALGLLGVLAWGVVAGFSWSYGSVAASSQAAEFAQMGESDPQDQPGLWTAWNEEGEVVWQGTEEEYEAIYQAGRLQQQSEYRAVWLYPSLAVVGVGATITVIGVVRWRRAEK</sequence>
<reference evidence="2 3" key="1">
    <citation type="submission" date="2020-08" db="EMBL/GenBank/DDBJ databases">
        <title>Sequencing the genomes of 1000 actinobacteria strains.</title>
        <authorList>
            <person name="Klenk H.-P."/>
        </authorList>
    </citation>
    <scope>NUCLEOTIDE SEQUENCE [LARGE SCALE GENOMIC DNA]</scope>
    <source>
        <strain evidence="2 3">DSM 12511</strain>
    </source>
</reference>
<evidence type="ECO:0000313" key="2">
    <source>
        <dbReference type="EMBL" id="MBB6392182.1"/>
    </source>
</evidence>
<dbReference type="Proteomes" id="UP000537775">
    <property type="component" value="Unassembled WGS sequence"/>
</dbReference>
<comment type="caution">
    <text evidence="2">The sequence shown here is derived from an EMBL/GenBank/DDBJ whole genome shotgun (WGS) entry which is preliminary data.</text>
</comment>
<accession>A0A7X0FSB7</accession>
<protein>
    <submittedName>
        <fullName evidence="2">Uncharacterized protein</fullName>
    </submittedName>
</protein>
<dbReference type="AlphaFoldDB" id="A0A7X0FSB7"/>
<evidence type="ECO:0000256" key="1">
    <source>
        <dbReference type="SAM" id="Phobius"/>
    </source>
</evidence>
<feature type="transmembrane region" description="Helical" evidence="1">
    <location>
        <begin position="108"/>
        <end position="129"/>
    </location>
</feature>
<keyword evidence="1" id="KW-0812">Transmembrane</keyword>
<dbReference type="EMBL" id="JACHML010000001">
    <property type="protein sequence ID" value="MBB6392182.1"/>
    <property type="molecule type" value="Genomic_DNA"/>
</dbReference>
<evidence type="ECO:0000313" key="3">
    <source>
        <dbReference type="Proteomes" id="UP000537775"/>
    </source>
</evidence>
<gene>
    <name evidence="2" type="ORF">HD594_002495</name>
</gene>
<dbReference type="RefSeq" id="WP_184751278.1">
    <property type="nucleotide sequence ID" value="NZ_BAAAJR010000011.1"/>
</dbReference>
<keyword evidence="1" id="KW-0472">Membrane</keyword>
<feature type="transmembrane region" description="Helical" evidence="1">
    <location>
        <begin position="20"/>
        <end position="43"/>
    </location>
</feature>
<keyword evidence="3" id="KW-1185">Reference proteome</keyword>
<organism evidence="2 3">
    <name type="scientific">Microbacterium thalassium</name>
    <dbReference type="NCBI Taxonomy" id="362649"/>
    <lineage>
        <taxon>Bacteria</taxon>
        <taxon>Bacillati</taxon>
        <taxon>Actinomycetota</taxon>
        <taxon>Actinomycetes</taxon>
        <taxon>Micrococcales</taxon>
        <taxon>Microbacteriaceae</taxon>
        <taxon>Microbacterium</taxon>
    </lineage>
</organism>
<keyword evidence="1" id="KW-1133">Transmembrane helix</keyword>